<gene>
    <name evidence="5" type="ORF">FRACYDRAFT_181168</name>
</gene>
<dbReference type="KEGG" id="fcy:FRACYDRAFT_181168"/>
<dbReference type="GO" id="GO:0016846">
    <property type="term" value="F:carbon-sulfur lyase activity"/>
    <property type="evidence" value="ECO:0007669"/>
    <property type="project" value="InterPro"/>
</dbReference>
<dbReference type="InterPro" id="IPR052355">
    <property type="entry name" value="CENP-V-like"/>
</dbReference>
<dbReference type="GO" id="GO:0046872">
    <property type="term" value="F:metal ion binding"/>
    <property type="evidence" value="ECO:0007669"/>
    <property type="project" value="UniProtKB-KW"/>
</dbReference>
<keyword evidence="2" id="KW-0479">Metal-binding</keyword>
<evidence type="ECO:0000256" key="2">
    <source>
        <dbReference type="ARBA" id="ARBA00022723"/>
    </source>
</evidence>
<evidence type="ECO:0000256" key="3">
    <source>
        <dbReference type="ARBA" id="ARBA00022833"/>
    </source>
</evidence>
<dbReference type="PROSITE" id="PS51891">
    <property type="entry name" value="CENP_V_GFA"/>
    <property type="match status" value="1"/>
</dbReference>
<dbReference type="EMBL" id="KV784354">
    <property type="protein sequence ID" value="OEU20779.1"/>
    <property type="molecule type" value="Genomic_DNA"/>
</dbReference>
<dbReference type="InterPro" id="IPR011057">
    <property type="entry name" value="Mss4-like_sf"/>
</dbReference>
<comment type="similarity">
    <text evidence="1">Belongs to the Gfa family.</text>
</comment>
<evidence type="ECO:0000313" key="6">
    <source>
        <dbReference type="Proteomes" id="UP000095751"/>
    </source>
</evidence>
<proteinExistence type="inferred from homology"/>
<dbReference type="SUPFAM" id="SSF51316">
    <property type="entry name" value="Mss4-like"/>
    <property type="match status" value="1"/>
</dbReference>
<dbReference type="Proteomes" id="UP000095751">
    <property type="component" value="Unassembled WGS sequence"/>
</dbReference>
<feature type="domain" description="CENP-V/GFA" evidence="4">
    <location>
        <begin position="17"/>
        <end position="139"/>
    </location>
</feature>
<dbReference type="PANTHER" id="PTHR28620">
    <property type="entry name" value="CENTROMERE PROTEIN V"/>
    <property type="match status" value="1"/>
</dbReference>
<sequence>MGNVESQPECREKKEEYCVRCHCGKIRGRFRANKEHVVAWECNCSDCSMRGNIHIIVPEEDFRIDMPDNKSYQLMTTEYLWGTKTATRKFCRTCGVLPWYRPRSNPDGYGITLKCIDWGNDEAIIPKVEVKRFNGESWEEQFAASNIAEQSKST</sequence>
<dbReference type="PANTHER" id="PTHR28620:SF1">
    <property type="entry name" value="CENP-V_GFA DOMAIN-CONTAINING PROTEIN"/>
    <property type="match status" value="1"/>
</dbReference>
<accession>A0A1E7FRJ1</accession>
<evidence type="ECO:0000256" key="1">
    <source>
        <dbReference type="ARBA" id="ARBA00005495"/>
    </source>
</evidence>
<dbReference type="AlphaFoldDB" id="A0A1E7FRJ1"/>
<organism evidence="5 6">
    <name type="scientific">Fragilariopsis cylindrus CCMP1102</name>
    <dbReference type="NCBI Taxonomy" id="635003"/>
    <lineage>
        <taxon>Eukaryota</taxon>
        <taxon>Sar</taxon>
        <taxon>Stramenopiles</taxon>
        <taxon>Ochrophyta</taxon>
        <taxon>Bacillariophyta</taxon>
        <taxon>Bacillariophyceae</taxon>
        <taxon>Bacillariophycidae</taxon>
        <taxon>Bacillariales</taxon>
        <taxon>Bacillariaceae</taxon>
        <taxon>Fragilariopsis</taxon>
    </lineage>
</organism>
<name>A0A1E7FRJ1_9STRA</name>
<evidence type="ECO:0000313" key="5">
    <source>
        <dbReference type="EMBL" id="OEU20779.1"/>
    </source>
</evidence>
<dbReference type="Gene3D" id="2.170.150.70">
    <property type="match status" value="1"/>
</dbReference>
<reference evidence="5 6" key="1">
    <citation type="submission" date="2016-09" db="EMBL/GenBank/DDBJ databases">
        <title>Extensive genetic diversity and differential bi-allelic expression allows diatom success in the polar Southern Ocean.</title>
        <authorList>
            <consortium name="DOE Joint Genome Institute"/>
            <person name="Mock T."/>
            <person name="Otillar R.P."/>
            <person name="Strauss J."/>
            <person name="Dupont C."/>
            <person name="Frickenhaus S."/>
            <person name="Maumus F."/>
            <person name="Mcmullan M."/>
            <person name="Sanges R."/>
            <person name="Schmutz J."/>
            <person name="Toseland A."/>
            <person name="Valas R."/>
            <person name="Veluchamy A."/>
            <person name="Ward B.J."/>
            <person name="Allen A."/>
            <person name="Barry K."/>
            <person name="Falciatore A."/>
            <person name="Ferrante M."/>
            <person name="Fortunato A.E."/>
            <person name="Gloeckner G."/>
            <person name="Gruber A."/>
            <person name="Hipkin R."/>
            <person name="Janech M."/>
            <person name="Kroth P."/>
            <person name="Leese F."/>
            <person name="Lindquist E."/>
            <person name="Lyon B.R."/>
            <person name="Martin J."/>
            <person name="Mayer C."/>
            <person name="Parker M."/>
            <person name="Quesneville H."/>
            <person name="Raymond J."/>
            <person name="Uhlig C."/>
            <person name="Valentin K.U."/>
            <person name="Worden A.Z."/>
            <person name="Armbrust E.V."/>
            <person name="Bowler C."/>
            <person name="Green B."/>
            <person name="Moulton V."/>
            <person name="Van Oosterhout C."/>
            <person name="Grigoriev I."/>
        </authorList>
    </citation>
    <scope>NUCLEOTIDE SEQUENCE [LARGE SCALE GENOMIC DNA]</scope>
    <source>
        <strain evidence="5 6">CCMP1102</strain>
    </source>
</reference>
<keyword evidence="3" id="KW-0862">Zinc</keyword>
<protein>
    <recommendedName>
        <fullName evidence="4">CENP-V/GFA domain-containing protein</fullName>
    </recommendedName>
</protein>
<dbReference type="InParanoid" id="A0A1E7FRJ1"/>
<dbReference type="Pfam" id="PF04828">
    <property type="entry name" value="GFA"/>
    <property type="match status" value="1"/>
</dbReference>
<keyword evidence="6" id="KW-1185">Reference proteome</keyword>
<dbReference type="InterPro" id="IPR006913">
    <property type="entry name" value="CENP-V/GFA"/>
</dbReference>
<dbReference type="OrthoDB" id="2993351at2759"/>
<evidence type="ECO:0000259" key="4">
    <source>
        <dbReference type="PROSITE" id="PS51891"/>
    </source>
</evidence>